<evidence type="ECO:0000256" key="5">
    <source>
        <dbReference type="ARBA" id="ARBA00023136"/>
    </source>
</evidence>
<evidence type="ECO:0000313" key="8">
    <source>
        <dbReference type="Proteomes" id="UP001597383"/>
    </source>
</evidence>
<comment type="similarity">
    <text evidence="2">Belongs to the autoinducer-2 exporter (AI-2E) (TC 2.A.86) family.</text>
</comment>
<dbReference type="NCBIfam" id="TIGR02872">
    <property type="entry name" value="spore_ytvI"/>
    <property type="match status" value="1"/>
</dbReference>
<evidence type="ECO:0000256" key="2">
    <source>
        <dbReference type="ARBA" id="ARBA00009773"/>
    </source>
</evidence>
<dbReference type="PANTHER" id="PTHR21716:SF68">
    <property type="entry name" value="TRANSPORT PROTEIN YTVI-RELATED"/>
    <property type="match status" value="1"/>
</dbReference>
<feature type="transmembrane region" description="Helical" evidence="6">
    <location>
        <begin position="269"/>
        <end position="291"/>
    </location>
</feature>
<reference evidence="8" key="1">
    <citation type="journal article" date="2019" name="Int. J. Syst. Evol. Microbiol.">
        <title>The Global Catalogue of Microorganisms (GCM) 10K type strain sequencing project: providing services to taxonomists for standard genome sequencing and annotation.</title>
        <authorList>
            <consortium name="The Broad Institute Genomics Platform"/>
            <consortium name="The Broad Institute Genome Sequencing Center for Infectious Disease"/>
            <person name="Wu L."/>
            <person name="Ma J."/>
        </authorList>
    </citation>
    <scope>NUCLEOTIDE SEQUENCE [LARGE SCALE GENOMIC DNA]</scope>
    <source>
        <strain evidence="8">R28</strain>
    </source>
</reference>
<feature type="transmembrane region" description="Helical" evidence="6">
    <location>
        <begin position="162"/>
        <end position="181"/>
    </location>
</feature>
<evidence type="ECO:0000256" key="3">
    <source>
        <dbReference type="ARBA" id="ARBA00022692"/>
    </source>
</evidence>
<accession>A0ABW4VY17</accession>
<evidence type="ECO:0000256" key="4">
    <source>
        <dbReference type="ARBA" id="ARBA00022989"/>
    </source>
</evidence>
<dbReference type="RefSeq" id="WP_377555564.1">
    <property type="nucleotide sequence ID" value="NZ_JBHUHQ010000013.1"/>
</dbReference>
<feature type="transmembrane region" description="Helical" evidence="6">
    <location>
        <begin position="241"/>
        <end position="262"/>
    </location>
</feature>
<name>A0ABW4VY17_9BACI</name>
<evidence type="ECO:0000313" key="7">
    <source>
        <dbReference type="EMBL" id="MFD2043986.1"/>
    </source>
</evidence>
<gene>
    <name evidence="7" type="primary">ytvI</name>
    <name evidence="7" type="ORF">ACFSJF_06910</name>
</gene>
<feature type="transmembrane region" description="Helical" evidence="6">
    <location>
        <begin position="62"/>
        <end position="81"/>
    </location>
</feature>
<feature type="transmembrane region" description="Helical" evidence="6">
    <location>
        <begin position="12"/>
        <end position="27"/>
    </location>
</feature>
<keyword evidence="3 6" id="KW-0812">Transmembrane</keyword>
<dbReference type="EMBL" id="JBHUHQ010000013">
    <property type="protein sequence ID" value="MFD2043986.1"/>
    <property type="molecule type" value="Genomic_DNA"/>
</dbReference>
<protein>
    <submittedName>
        <fullName evidence="7">Sporulation integral membrane protein YtvI</fullName>
    </submittedName>
</protein>
<evidence type="ECO:0000256" key="1">
    <source>
        <dbReference type="ARBA" id="ARBA00004141"/>
    </source>
</evidence>
<proteinExistence type="inferred from homology"/>
<organism evidence="7 8">
    <name type="scientific">Ornithinibacillus salinisoli</name>
    <dbReference type="NCBI Taxonomy" id="1848459"/>
    <lineage>
        <taxon>Bacteria</taxon>
        <taxon>Bacillati</taxon>
        <taxon>Bacillota</taxon>
        <taxon>Bacilli</taxon>
        <taxon>Bacillales</taxon>
        <taxon>Bacillaceae</taxon>
        <taxon>Ornithinibacillus</taxon>
    </lineage>
</organism>
<keyword evidence="4 6" id="KW-1133">Transmembrane helix</keyword>
<keyword evidence="5 6" id="KW-0472">Membrane</keyword>
<feature type="transmembrane region" description="Helical" evidence="6">
    <location>
        <begin position="209"/>
        <end position="235"/>
    </location>
</feature>
<comment type="subcellular location">
    <subcellularLocation>
        <location evidence="1">Membrane</location>
        <topology evidence="1">Multi-pass membrane protein</topology>
    </subcellularLocation>
</comment>
<keyword evidence="8" id="KW-1185">Reference proteome</keyword>
<dbReference type="Pfam" id="PF01594">
    <property type="entry name" value="AI-2E_transport"/>
    <property type="match status" value="1"/>
</dbReference>
<dbReference type="Proteomes" id="UP001597383">
    <property type="component" value="Unassembled WGS sequence"/>
</dbReference>
<comment type="caution">
    <text evidence="7">The sequence shown here is derived from an EMBL/GenBank/DDBJ whole genome shotgun (WGS) entry which is preliminary data.</text>
</comment>
<dbReference type="PANTHER" id="PTHR21716">
    <property type="entry name" value="TRANSMEMBRANE PROTEIN"/>
    <property type="match status" value="1"/>
</dbReference>
<feature type="transmembrane region" description="Helical" evidence="6">
    <location>
        <begin position="311"/>
        <end position="337"/>
    </location>
</feature>
<dbReference type="InterPro" id="IPR014227">
    <property type="entry name" value="YtvI-like"/>
</dbReference>
<sequence length="352" mass="39550">MFLKITKRQWNLIILAIVLLLMLYFILPISLPLIIALITALALNPAIRLIQGKIKLSRSNSVLIVFLLFILLTGFVGTFIVTKAVGQTVTFVETVPTYVTQLKEIYADWEEELRQYTKDLPPEFFEDISNSIESYITDLSEIVRDKITIERISSAFAAIPEYLISFIVYLIALFLFMLELPKLTEKTYQLMTKETAEKVSFMTSRVRSVIVGFFKAQFLVSIPIFLVTLIGLFLIVPDIAIVMSIIIWLIDLIPIIGSIIILGPWALFMFLAGDIAMGIKLSLLAIILLAIRRTVEPKVMGHHIGLSPLATLIAMFLGLQLLGIFGFILGPLSVILFNSAREAGIIKWDIKI</sequence>
<dbReference type="InterPro" id="IPR002549">
    <property type="entry name" value="AI-2E-like"/>
</dbReference>
<evidence type="ECO:0000256" key="6">
    <source>
        <dbReference type="SAM" id="Phobius"/>
    </source>
</evidence>
<feature type="transmembrane region" description="Helical" evidence="6">
    <location>
        <begin position="33"/>
        <end position="50"/>
    </location>
</feature>